<dbReference type="KEGG" id="mor:MOC_2995"/>
<accession>A0A089NW35</accession>
<dbReference type="Proteomes" id="UP000029492">
    <property type="component" value="Chromosome"/>
</dbReference>
<dbReference type="AlphaFoldDB" id="A0A089NW35"/>
<dbReference type="STRING" id="693986.MOC_2995"/>
<dbReference type="eggNOG" id="COG1618">
    <property type="taxonomic scope" value="Bacteria"/>
</dbReference>
<evidence type="ECO:0000313" key="1">
    <source>
        <dbReference type="EMBL" id="AIQ90750.1"/>
    </source>
</evidence>
<dbReference type="HOGENOM" id="CLU_2155399_0_0_5"/>
<proteinExistence type="predicted"/>
<gene>
    <name evidence="1" type="ORF">MOC_2995</name>
</gene>
<sequence length="111" mass="11492">MLHSDDDGTAAPGATLCLRDIGSGRRVRIFKERGPAARGCRLASYGLAKAAACLDAAVEARPDAVFVNRFGREVAAGRGLLAGIVAAVIAGLPPHRSVGSYPPDGLGRLRR</sequence>
<keyword evidence="2" id="KW-1185">Reference proteome</keyword>
<evidence type="ECO:0000313" key="2">
    <source>
        <dbReference type="Proteomes" id="UP000029492"/>
    </source>
</evidence>
<dbReference type="Pfam" id="PF10649">
    <property type="entry name" value="DUF2478"/>
    <property type="match status" value="1"/>
</dbReference>
<organism evidence="1 2">
    <name type="scientific">Methylobacterium oryzae CBMB20</name>
    <dbReference type="NCBI Taxonomy" id="693986"/>
    <lineage>
        <taxon>Bacteria</taxon>
        <taxon>Pseudomonadati</taxon>
        <taxon>Pseudomonadota</taxon>
        <taxon>Alphaproteobacteria</taxon>
        <taxon>Hyphomicrobiales</taxon>
        <taxon>Methylobacteriaceae</taxon>
        <taxon>Methylobacterium</taxon>
    </lineage>
</organism>
<protein>
    <submittedName>
        <fullName evidence="1">Protein of unassigned function</fullName>
    </submittedName>
</protein>
<dbReference type="EMBL" id="CP003811">
    <property type="protein sequence ID" value="AIQ90750.1"/>
    <property type="molecule type" value="Genomic_DNA"/>
</dbReference>
<dbReference type="InterPro" id="IPR018912">
    <property type="entry name" value="DUF2478"/>
</dbReference>
<name>A0A089NW35_9HYPH</name>
<reference evidence="1 2" key="1">
    <citation type="journal article" date="2014" name="PLoS ONE">
        <title>Genome Information of Methylobacterium oryzae, a Plant-Probiotic Methylotroph in the Phyllosphere.</title>
        <authorList>
            <person name="Kwak M.J."/>
            <person name="Jeong H."/>
            <person name="Madhaiyan M."/>
            <person name="Lee Y."/>
            <person name="Sa T.M."/>
            <person name="Oh T.K."/>
            <person name="Kim J.F."/>
        </authorList>
    </citation>
    <scope>NUCLEOTIDE SEQUENCE [LARGE SCALE GENOMIC DNA]</scope>
    <source>
        <strain evidence="1 2">CBMB20</strain>
    </source>
</reference>